<protein>
    <recommendedName>
        <fullName evidence="3">Reverse transcriptase domain-containing protein</fullName>
    </recommendedName>
</protein>
<keyword evidence="2" id="KW-1185">Reference proteome</keyword>
<dbReference type="AlphaFoldDB" id="A0AA88HQ38"/>
<dbReference type="PANTHER" id="PTHR19446">
    <property type="entry name" value="REVERSE TRANSCRIPTASES"/>
    <property type="match status" value="1"/>
</dbReference>
<dbReference type="EMBL" id="JAVRJZ010000015">
    <property type="protein sequence ID" value="KAK2713103.1"/>
    <property type="molecule type" value="Genomic_DNA"/>
</dbReference>
<proteinExistence type="predicted"/>
<name>A0AA88HQ38_ARTSF</name>
<evidence type="ECO:0000313" key="1">
    <source>
        <dbReference type="EMBL" id="KAK2713103.1"/>
    </source>
</evidence>
<dbReference type="Proteomes" id="UP001187531">
    <property type="component" value="Unassembled WGS sequence"/>
</dbReference>
<accession>A0AA88HQ38</accession>
<sequence length="251" mass="28558">MGKVAEEEDDGMNDDNMQGDLDMNRKKFWQLVRGSINPSTTEQIVGTDTWPKYLESLDNSKDGALEDLSQTLSQQVCYPLREVDYKLISPFIHEEIGKALESMERGYAPGAFLKWGKTNFSAILVSLFSALVSSCKWPEESGLSVTILLFKKGDRSHHNNYKGIHLGNSLPNLFCKVIDFGLWRWIENRDVLDKGQTGFREDLGTTDDIFSLQALINTYASAKKERLYKAFIDIKGTYDNVCRFLLMVKFV</sequence>
<organism evidence="1 2">
    <name type="scientific">Artemia franciscana</name>
    <name type="common">Brine shrimp</name>
    <name type="synonym">Artemia sanfranciscana</name>
    <dbReference type="NCBI Taxonomy" id="6661"/>
    <lineage>
        <taxon>Eukaryota</taxon>
        <taxon>Metazoa</taxon>
        <taxon>Ecdysozoa</taxon>
        <taxon>Arthropoda</taxon>
        <taxon>Crustacea</taxon>
        <taxon>Branchiopoda</taxon>
        <taxon>Anostraca</taxon>
        <taxon>Artemiidae</taxon>
        <taxon>Artemia</taxon>
    </lineage>
</organism>
<evidence type="ECO:0000313" key="2">
    <source>
        <dbReference type="Proteomes" id="UP001187531"/>
    </source>
</evidence>
<evidence type="ECO:0008006" key="3">
    <source>
        <dbReference type="Google" id="ProtNLM"/>
    </source>
</evidence>
<comment type="caution">
    <text evidence="1">The sequence shown here is derived from an EMBL/GenBank/DDBJ whole genome shotgun (WGS) entry which is preliminary data.</text>
</comment>
<gene>
    <name evidence="1" type="ORF">QYM36_011711</name>
</gene>
<reference evidence="1" key="1">
    <citation type="submission" date="2023-07" db="EMBL/GenBank/DDBJ databases">
        <title>Chromosome-level genome assembly of Artemia franciscana.</title>
        <authorList>
            <person name="Jo E."/>
        </authorList>
    </citation>
    <scope>NUCLEOTIDE SEQUENCE</scope>
    <source>
        <tissue evidence="1">Whole body</tissue>
    </source>
</reference>